<dbReference type="Proteomes" id="UP001177023">
    <property type="component" value="Unassembled WGS sequence"/>
</dbReference>
<dbReference type="InterPro" id="IPR019422">
    <property type="entry name" value="7TM_GPCR_serpentine_rcpt_Srh"/>
</dbReference>
<accession>A0AA36CW55</accession>
<proteinExistence type="predicted"/>
<feature type="transmembrane region" description="Helical" evidence="1">
    <location>
        <begin position="254"/>
        <end position="277"/>
    </location>
</feature>
<gene>
    <name evidence="2" type="ORF">MSPICULIGERA_LOCUS14453</name>
</gene>
<keyword evidence="1" id="KW-0812">Transmembrane</keyword>
<feature type="transmembrane region" description="Helical" evidence="1">
    <location>
        <begin position="59"/>
        <end position="83"/>
    </location>
</feature>
<feature type="transmembrane region" description="Helical" evidence="1">
    <location>
        <begin position="283"/>
        <end position="309"/>
    </location>
</feature>
<dbReference type="Pfam" id="PF10318">
    <property type="entry name" value="7TM_GPCR_Srh"/>
    <property type="match status" value="1"/>
</dbReference>
<feature type="transmembrane region" description="Helical" evidence="1">
    <location>
        <begin position="210"/>
        <end position="233"/>
    </location>
</feature>
<feature type="transmembrane region" description="Helical" evidence="1">
    <location>
        <begin position="145"/>
        <end position="167"/>
    </location>
</feature>
<organism evidence="2 3">
    <name type="scientific">Mesorhabditis spiculigera</name>
    <dbReference type="NCBI Taxonomy" id="96644"/>
    <lineage>
        <taxon>Eukaryota</taxon>
        <taxon>Metazoa</taxon>
        <taxon>Ecdysozoa</taxon>
        <taxon>Nematoda</taxon>
        <taxon>Chromadorea</taxon>
        <taxon>Rhabditida</taxon>
        <taxon>Rhabditina</taxon>
        <taxon>Rhabditomorpha</taxon>
        <taxon>Rhabditoidea</taxon>
        <taxon>Rhabditidae</taxon>
        <taxon>Mesorhabditinae</taxon>
        <taxon>Mesorhabditis</taxon>
    </lineage>
</organism>
<name>A0AA36CW55_9BILA</name>
<sequence>MSDFSFFVDTSREIPLDTNSGMFSVMEWVTVVGAVVNLFGLFVIVFHTPSSMKTYGRALSAYQVISLLADGLVGSGLAPYLIFPVPGGFPVGWMWQFGLTTQLQIFLGFVFIGHMVTLIVTMFVVRHQTIMPGDNILKMSPSIRLGFYSFMQVWPYLHFGIMFFIVFSNDDQPKMRDHYLDKYPIFRQFILVPRFYAFSDEAGMLIMINVSVWVVIVVVIVGGAILTSFYILESRRDQISVRTFKLQRKWIHKCILQVSIPMITILTPILGGVYIFVTKTVAMFGLIPTAELILSLHGSLSTTVTLMLYRPYYAYVEQIVWDLLAKILPCLIQPKTFPTGEATTVVQAAGQLPRRFSLAARLVHQNRAMTNVSMTRSSY</sequence>
<evidence type="ECO:0000256" key="1">
    <source>
        <dbReference type="SAM" id="Phobius"/>
    </source>
</evidence>
<keyword evidence="1" id="KW-0472">Membrane</keyword>
<evidence type="ECO:0000313" key="2">
    <source>
        <dbReference type="EMBL" id="CAJ0576154.1"/>
    </source>
</evidence>
<comment type="caution">
    <text evidence="2">The sequence shown here is derived from an EMBL/GenBank/DDBJ whole genome shotgun (WGS) entry which is preliminary data.</text>
</comment>
<feature type="transmembrane region" description="Helical" evidence="1">
    <location>
        <begin position="28"/>
        <end position="47"/>
    </location>
</feature>
<dbReference type="PANTHER" id="PTHR46891:SF13">
    <property type="entry name" value="SERPENTINE RECEPTOR, CLASS H"/>
    <property type="match status" value="1"/>
</dbReference>
<dbReference type="PANTHER" id="PTHR46891">
    <property type="entry name" value="SERPENTINE RECEPTOR, CLASS H-RELATED"/>
    <property type="match status" value="1"/>
</dbReference>
<protein>
    <submittedName>
        <fullName evidence="2">Uncharacterized protein</fullName>
    </submittedName>
</protein>
<feature type="non-terminal residue" evidence="2">
    <location>
        <position position="1"/>
    </location>
</feature>
<feature type="transmembrane region" description="Helical" evidence="1">
    <location>
        <begin position="103"/>
        <end position="125"/>
    </location>
</feature>
<dbReference type="AlphaFoldDB" id="A0AA36CW55"/>
<keyword evidence="3" id="KW-1185">Reference proteome</keyword>
<evidence type="ECO:0000313" key="3">
    <source>
        <dbReference type="Proteomes" id="UP001177023"/>
    </source>
</evidence>
<dbReference type="EMBL" id="CATQJA010002642">
    <property type="protein sequence ID" value="CAJ0576154.1"/>
    <property type="molecule type" value="Genomic_DNA"/>
</dbReference>
<keyword evidence="1" id="KW-1133">Transmembrane helix</keyword>
<reference evidence="2" key="1">
    <citation type="submission" date="2023-06" db="EMBL/GenBank/DDBJ databases">
        <authorList>
            <person name="Delattre M."/>
        </authorList>
    </citation>
    <scope>NUCLEOTIDE SEQUENCE</scope>
    <source>
        <strain evidence="2">AF72</strain>
    </source>
</reference>